<reference evidence="2 3" key="1">
    <citation type="submission" date="2016-10" db="EMBL/GenBank/DDBJ databases">
        <authorList>
            <person name="de Groot N.N."/>
        </authorList>
    </citation>
    <scope>NUCLEOTIDE SEQUENCE [LARGE SCALE GENOMIC DNA]</scope>
    <source>
        <strain evidence="2 3">Sb09</strain>
    </source>
</reference>
<dbReference type="InterPro" id="IPR023130">
    <property type="entry name" value="Ta0600-like_sf"/>
</dbReference>
<dbReference type="RefSeq" id="WP_231997654.1">
    <property type="nucleotide sequence ID" value="NZ_CP046628.1"/>
</dbReference>
<dbReference type="AlphaFoldDB" id="A0A1G9NU73"/>
<accession>A0A1G9NU73</accession>
<dbReference type="GO" id="GO:0030153">
    <property type="term" value="P:bacteriocin immunity"/>
    <property type="evidence" value="ECO:0007669"/>
    <property type="project" value="UniProtKB-KW"/>
</dbReference>
<proteinExistence type="predicted"/>
<organism evidence="2 3">
    <name type="scientific">Streptococcus equinus</name>
    <name type="common">Streptococcus bovis</name>
    <dbReference type="NCBI Taxonomy" id="1335"/>
    <lineage>
        <taxon>Bacteria</taxon>
        <taxon>Bacillati</taxon>
        <taxon>Bacillota</taxon>
        <taxon>Bacilli</taxon>
        <taxon>Lactobacillales</taxon>
        <taxon>Streptococcaceae</taxon>
        <taxon>Streptococcus</taxon>
    </lineage>
</organism>
<evidence type="ECO:0000313" key="2">
    <source>
        <dbReference type="EMBL" id="SDL90132.1"/>
    </source>
</evidence>
<dbReference type="Pfam" id="PF08951">
    <property type="entry name" value="EntA_Immun"/>
    <property type="match status" value="1"/>
</dbReference>
<protein>
    <submittedName>
        <fullName evidence="2">Enterocin A Immunity</fullName>
    </submittedName>
</protein>
<name>A0A1G9NU73_STREI</name>
<evidence type="ECO:0000256" key="1">
    <source>
        <dbReference type="ARBA" id="ARBA00023025"/>
    </source>
</evidence>
<dbReference type="Gene3D" id="1.20.1440.50">
    <property type="entry name" value="Ta0600-like"/>
    <property type="match status" value="1"/>
</dbReference>
<evidence type="ECO:0000313" key="3">
    <source>
        <dbReference type="Proteomes" id="UP000183162"/>
    </source>
</evidence>
<dbReference type="Proteomes" id="UP000183162">
    <property type="component" value="Unassembled WGS sequence"/>
</dbReference>
<keyword evidence="1" id="KW-0079">Bacteriocin immunity</keyword>
<dbReference type="InterPro" id="IPR015046">
    <property type="entry name" value="LciA_Immunity-like"/>
</dbReference>
<sequence>MMKEDEFILLLEQTMADDEVKKTPECLQMLSDSKTRLNQGEPASFVAARLSKSISWYLVTHHYKAPKAIIDFSKSFLDAPAKHRGQISIAFWLSNLFHW</sequence>
<dbReference type="EMBL" id="FNGX01000007">
    <property type="protein sequence ID" value="SDL90132.1"/>
    <property type="molecule type" value="Genomic_DNA"/>
</dbReference>
<gene>
    <name evidence="2" type="ORF">SAMN05216400_1917</name>
</gene>
<dbReference type="SUPFAM" id="SSF109797">
    <property type="entry name" value="Bacteriocin immunity protein-like"/>
    <property type="match status" value="1"/>
</dbReference>